<dbReference type="Pfam" id="PF18435">
    <property type="entry name" value="EstA_Ig_like"/>
    <property type="match status" value="1"/>
</dbReference>
<dbReference type="Gene3D" id="2.60.40.2180">
    <property type="match status" value="1"/>
</dbReference>
<organism evidence="4 5">
    <name type="scientific">Thomasclavelia ramosa</name>
    <dbReference type="NCBI Taxonomy" id="1547"/>
    <lineage>
        <taxon>Bacteria</taxon>
        <taxon>Bacillati</taxon>
        <taxon>Bacillota</taxon>
        <taxon>Erysipelotrichia</taxon>
        <taxon>Erysipelotrichales</taxon>
        <taxon>Coprobacillaceae</taxon>
        <taxon>Thomasclavelia</taxon>
    </lineage>
</organism>
<name>A0A9Q7MM81_9FIRM</name>
<evidence type="ECO:0000313" key="5">
    <source>
        <dbReference type="Proteomes" id="UP001211987"/>
    </source>
</evidence>
<dbReference type="PANTHER" id="PTHR43037">
    <property type="entry name" value="UNNAMED PRODUCT-RELATED"/>
    <property type="match status" value="1"/>
</dbReference>
<dbReference type="InterPro" id="IPR050955">
    <property type="entry name" value="Plant_Biomass_Hydrol_Est"/>
</dbReference>
<feature type="signal peptide" evidence="2">
    <location>
        <begin position="1"/>
        <end position="21"/>
    </location>
</feature>
<gene>
    <name evidence="4" type="ORF">PM738_11005</name>
</gene>
<dbReference type="RefSeq" id="WP_009008484.1">
    <property type="nucleotide sequence ID" value="NZ_AP031443.1"/>
</dbReference>
<dbReference type="PROSITE" id="PS51257">
    <property type="entry name" value="PROKAR_LIPOPROTEIN"/>
    <property type="match status" value="1"/>
</dbReference>
<dbReference type="Gene3D" id="3.40.50.1820">
    <property type="entry name" value="alpha/beta hydrolase"/>
    <property type="match status" value="1"/>
</dbReference>
<reference evidence="4" key="1">
    <citation type="submission" date="2023-01" db="EMBL/GenBank/DDBJ databases">
        <title>Human gut microbiome strain richness.</title>
        <authorList>
            <person name="Chen-Liaw A."/>
        </authorList>
    </citation>
    <scope>NUCLEOTIDE SEQUENCE</scope>
    <source>
        <strain evidence="4">1001217st2_G6_1001217B_191108</strain>
    </source>
</reference>
<feature type="domain" description="Esterase Ig-like N-terminal" evidence="3">
    <location>
        <begin position="36"/>
        <end position="157"/>
    </location>
</feature>
<accession>A0A9Q7MM81</accession>
<sequence>MKRLSKLLLALFIACSITGCSQSTEVVDATYEIYIAGYDWGCGVNKTILTLDKAVDDVDKNDFMVSETKQVTDWEDEALPVVEKTLERVVDDAYSCDKDGQKIDGESKYIAIELYVSPNDGSPLLYSATTHYNTWSDPYYLNISLAKNGEITVDDKKVTKLDVSTEYTKKITAADALELEKFKASDGIELNYGHFNPKEPSNTLFVWLHGSGEGGTEDTNPQVTSLSNKVSAYFNDDFQNAVGNAYVLVPQCPTFWMDADGNGGEWNDDLLVTHGPSYYTNALMELIKDYQSRCGATKVVLAGCSAGGYMTMRLILDYPDYFAAAIPICEALPDDVISDQQLSEIKDLPLYFIYSNDDPSIIPEKFEIPTINRLKNLGATNLHVATFDSVIDTSGKYNDLNDGDPYQYNGHWSWIYFDNNEADCDEHGEKVWQWIGEQVK</sequence>
<dbReference type="Proteomes" id="UP001211987">
    <property type="component" value="Unassembled WGS sequence"/>
</dbReference>
<protein>
    <recommendedName>
        <fullName evidence="3">Esterase Ig-like N-terminal domain-containing protein</fullName>
    </recommendedName>
</protein>
<dbReference type="AlphaFoldDB" id="A0A9Q7MM81"/>
<dbReference type="PANTHER" id="PTHR43037:SF1">
    <property type="entry name" value="BLL1128 PROTEIN"/>
    <property type="match status" value="1"/>
</dbReference>
<proteinExistence type="predicted"/>
<dbReference type="InterPro" id="IPR041172">
    <property type="entry name" value="EstA_Ig-like_N"/>
</dbReference>
<dbReference type="InterPro" id="IPR029058">
    <property type="entry name" value="AB_hydrolase_fold"/>
</dbReference>
<evidence type="ECO:0000256" key="1">
    <source>
        <dbReference type="ARBA" id="ARBA00022729"/>
    </source>
</evidence>
<dbReference type="GeneID" id="64197264"/>
<dbReference type="EMBL" id="JAQLKE010000017">
    <property type="protein sequence ID" value="MDB7084332.1"/>
    <property type="molecule type" value="Genomic_DNA"/>
</dbReference>
<dbReference type="SUPFAM" id="SSF53474">
    <property type="entry name" value="alpha/beta-Hydrolases"/>
    <property type="match status" value="1"/>
</dbReference>
<evidence type="ECO:0000259" key="3">
    <source>
        <dbReference type="Pfam" id="PF18435"/>
    </source>
</evidence>
<evidence type="ECO:0000313" key="4">
    <source>
        <dbReference type="EMBL" id="MDB7084332.1"/>
    </source>
</evidence>
<keyword evidence="1 2" id="KW-0732">Signal</keyword>
<feature type="chain" id="PRO_5044465887" description="Esterase Ig-like N-terminal domain-containing protein" evidence="2">
    <location>
        <begin position="22"/>
        <end position="440"/>
    </location>
</feature>
<comment type="caution">
    <text evidence="4">The sequence shown here is derived from an EMBL/GenBank/DDBJ whole genome shotgun (WGS) entry which is preliminary data.</text>
</comment>
<evidence type="ECO:0000256" key="2">
    <source>
        <dbReference type="SAM" id="SignalP"/>
    </source>
</evidence>